<dbReference type="InterPro" id="IPR008922">
    <property type="entry name" value="Di-copper_centre_dom_sf"/>
</dbReference>
<evidence type="ECO:0000256" key="7">
    <source>
        <dbReference type="ARBA" id="ARBA00023033"/>
    </source>
</evidence>
<feature type="region of interest" description="Disordered" evidence="11">
    <location>
        <begin position="83"/>
        <end position="102"/>
    </location>
</feature>
<name>A0A6A4HHG2_9AGAR</name>
<comment type="similarity">
    <text evidence="2">Belongs to the tyrosinase family.</text>
</comment>
<evidence type="ECO:0000256" key="6">
    <source>
        <dbReference type="ARBA" id="ARBA00023008"/>
    </source>
</evidence>
<dbReference type="InterPro" id="IPR041640">
    <property type="entry name" value="Tyrosinase_C"/>
</dbReference>
<keyword evidence="6" id="KW-0186">Copper</keyword>
<keyword evidence="15" id="KW-1185">Reference proteome</keyword>
<dbReference type="AlphaFoldDB" id="A0A6A4HHG2"/>
<dbReference type="SUPFAM" id="SSF48056">
    <property type="entry name" value="Di-copper centre-containing domain"/>
    <property type="match status" value="1"/>
</dbReference>
<comment type="catalytic activity">
    <reaction evidence="10">
        <text>L-tyrosine + O2 = L-dopaquinone + H2O</text>
        <dbReference type="Rhea" id="RHEA:18117"/>
        <dbReference type="ChEBI" id="CHEBI:15377"/>
        <dbReference type="ChEBI" id="CHEBI:15379"/>
        <dbReference type="ChEBI" id="CHEBI:57924"/>
        <dbReference type="ChEBI" id="CHEBI:58315"/>
        <dbReference type="EC" id="1.14.18.1"/>
    </reaction>
</comment>
<keyword evidence="5" id="KW-0560">Oxidoreductase</keyword>
<evidence type="ECO:0000256" key="9">
    <source>
        <dbReference type="ARBA" id="ARBA00048233"/>
    </source>
</evidence>
<comment type="cofactor">
    <cofactor evidence="1">
        <name>Cu(2+)</name>
        <dbReference type="ChEBI" id="CHEBI:29036"/>
    </cofactor>
</comment>
<evidence type="ECO:0000259" key="12">
    <source>
        <dbReference type="PROSITE" id="PS00497"/>
    </source>
</evidence>
<dbReference type="GO" id="GO:0042438">
    <property type="term" value="P:melanin biosynthetic process"/>
    <property type="evidence" value="ECO:0007669"/>
    <property type="project" value="UniProtKB-KW"/>
</dbReference>
<evidence type="ECO:0000256" key="8">
    <source>
        <dbReference type="ARBA" id="ARBA00023101"/>
    </source>
</evidence>
<sequence length="779" mass="88588">MSQYYLVTGRKDSDGTIYDRLEIEELQKQPQQFSLFILAYLALQGRDNNPNVNTNIPQAAAFPELAGIHGLLFREWVGDRKKTEEEKPDFNPKDPKDTNPVPSRFGGYCNHGSVVFPTWHRPYVLALEQAIGNIATEIAETFAKLYPKEANVWKQAARELRFPFWDWADKKVKTDGIPAVLSELKVKIAMPEEVTKAVDNPLAFYRFESIPDGFENEVLNPQDTEVTAYFKDWTRTYRYAQSTLTPDGNGTAQLNEKELIKYDAMSQIYSLLMKEALLPWYEFSNHTTESLRKRDYYNVCSLEGIHDLMHDTIGGNGHMSDHNYAGFDPIFFLHHCNVDRLLALWEYVYPKCYTVGKGYTHGGKTYPFTQARGTYNLVYNSQLIGKTPLAPFRNSKEQYWTSDETHYSYPEVNGVKVGKDITEKQRKEARKKLQEYYALDKPRELKLSLPVKFHAPARDHLPSGYKIVEDYRRMIIVVQTSEFAFNGPYSIQIYFKNTSNQTEEYIGLVAVFARPDRCKFIGLIKDAGSTIRGIIPIPLYIVEETIKRSRITSSSESNLEEAIAKELKESLYGKIVNREGKEVGRATGGMKISDEDSLEEHLVPDITLVSSAAIRSENGPDPIEWADWLNHGKVFEKDSSWKRAARHHFNLLSDSCTSPPANVVYEDDLLDNIWPAAATLPNDTAASDALIAAALEDVGDSNDWEDDLTSEVELRASRNHSGPCNKKIKLVDLFRYPSPDTPKGDWLKHWHFNKSLLDVAENVEAEAAEAQAGEMDNCT</sequence>
<dbReference type="PROSITE" id="PS00498">
    <property type="entry name" value="TYROSINASE_2"/>
    <property type="match status" value="1"/>
</dbReference>
<evidence type="ECO:0000256" key="5">
    <source>
        <dbReference type="ARBA" id="ARBA00023002"/>
    </source>
</evidence>
<dbReference type="Gene3D" id="1.10.1280.10">
    <property type="entry name" value="Di-copper center containing domain from catechol oxidase"/>
    <property type="match status" value="1"/>
</dbReference>
<dbReference type="Pfam" id="PF18132">
    <property type="entry name" value="Tyrosinase_C"/>
    <property type="match status" value="1"/>
</dbReference>
<dbReference type="GO" id="GO:0004503">
    <property type="term" value="F:tyrosinase activity"/>
    <property type="evidence" value="ECO:0007669"/>
    <property type="project" value="UniProtKB-EC"/>
</dbReference>
<dbReference type="OrthoDB" id="6132182at2759"/>
<protein>
    <recommendedName>
        <fullName evidence="3">tyrosinase</fullName>
        <ecNumber evidence="3">1.14.18.1</ecNumber>
    </recommendedName>
</protein>
<evidence type="ECO:0000256" key="3">
    <source>
        <dbReference type="ARBA" id="ARBA00011906"/>
    </source>
</evidence>
<feature type="compositionally biased region" description="Basic and acidic residues" evidence="11">
    <location>
        <begin position="83"/>
        <end position="97"/>
    </location>
</feature>
<evidence type="ECO:0000256" key="4">
    <source>
        <dbReference type="ARBA" id="ARBA00022723"/>
    </source>
</evidence>
<evidence type="ECO:0000256" key="11">
    <source>
        <dbReference type="SAM" id="MobiDB-lite"/>
    </source>
</evidence>
<dbReference type="PANTHER" id="PTHR11474:SF76">
    <property type="entry name" value="SHKT DOMAIN-CONTAINING PROTEIN"/>
    <property type="match status" value="1"/>
</dbReference>
<feature type="domain" description="Tyrosinase copper-binding" evidence="13">
    <location>
        <begin position="328"/>
        <end position="339"/>
    </location>
</feature>
<dbReference type="PANTHER" id="PTHR11474">
    <property type="entry name" value="TYROSINASE FAMILY MEMBER"/>
    <property type="match status" value="1"/>
</dbReference>
<proteinExistence type="inferred from homology"/>
<evidence type="ECO:0000256" key="1">
    <source>
        <dbReference type="ARBA" id="ARBA00001973"/>
    </source>
</evidence>
<dbReference type="GO" id="GO:0046872">
    <property type="term" value="F:metal ion binding"/>
    <property type="evidence" value="ECO:0007669"/>
    <property type="project" value="UniProtKB-KW"/>
</dbReference>
<dbReference type="PROSITE" id="PS00497">
    <property type="entry name" value="TYROSINASE_1"/>
    <property type="match status" value="1"/>
</dbReference>
<evidence type="ECO:0000256" key="10">
    <source>
        <dbReference type="ARBA" id="ARBA00048881"/>
    </source>
</evidence>
<organism evidence="14 15">
    <name type="scientific">Gymnopus androsaceus JB14</name>
    <dbReference type="NCBI Taxonomy" id="1447944"/>
    <lineage>
        <taxon>Eukaryota</taxon>
        <taxon>Fungi</taxon>
        <taxon>Dikarya</taxon>
        <taxon>Basidiomycota</taxon>
        <taxon>Agaricomycotina</taxon>
        <taxon>Agaricomycetes</taxon>
        <taxon>Agaricomycetidae</taxon>
        <taxon>Agaricales</taxon>
        <taxon>Marasmiineae</taxon>
        <taxon>Omphalotaceae</taxon>
        <taxon>Gymnopus</taxon>
    </lineage>
</organism>
<accession>A0A6A4HHG2</accession>
<dbReference type="InterPro" id="IPR050316">
    <property type="entry name" value="Tyrosinase/Hemocyanin"/>
</dbReference>
<keyword evidence="4" id="KW-0479">Metal-binding</keyword>
<comment type="catalytic activity">
    <reaction evidence="9">
        <text>2 L-dopa + O2 = 2 L-dopaquinone + 2 H2O</text>
        <dbReference type="Rhea" id="RHEA:34287"/>
        <dbReference type="ChEBI" id="CHEBI:15377"/>
        <dbReference type="ChEBI" id="CHEBI:15379"/>
        <dbReference type="ChEBI" id="CHEBI:57504"/>
        <dbReference type="ChEBI" id="CHEBI:57924"/>
        <dbReference type="EC" id="1.14.18.1"/>
    </reaction>
</comment>
<dbReference type="EMBL" id="ML769504">
    <property type="protein sequence ID" value="KAE9396998.1"/>
    <property type="molecule type" value="Genomic_DNA"/>
</dbReference>
<evidence type="ECO:0000256" key="2">
    <source>
        <dbReference type="ARBA" id="ARBA00009928"/>
    </source>
</evidence>
<evidence type="ECO:0000259" key="13">
    <source>
        <dbReference type="PROSITE" id="PS00498"/>
    </source>
</evidence>
<keyword evidence="8" id="KW-0470">Melanin biosynthesis</keyword>
<dbReference type="EC" id="1.14.18.1" evidence="3"/>
<reference evidence="14" key="1">
    <citation type="journal article" date="2019" name="Environ. Microbiol.">
        <title>Fungal ecological strategies reflected in gene transcription - a case study of two litter decomposers.</title>
        <authorList>
            <person name="Barbi F."/>
            <person name="Kohler A."/>
            <person name="Barry K."/>
            <person name="Baskaran P."/>
            <person name="Daum C."/>
            <person name="Fauchery L."/>
            <person name="Ihrmark K."/>
            <person name="Kuo A."/>
            <person name="LaButti K."/>
            <person name="Lipzen A."/>
            <person name="Morin E."/>
            <person name="Grigoriev I.V."/>
            <person name="Henrissat B."/>
            <person name="Lindahl B."/>
            <person name="Martin F."/>
        </authorList>
    </citation>
    <scope>NUCLEOTIDE SEQUENCE</scope>
    <source>
        <strain evidence="14">JB14</strain>
    </source>
</reference>
<dbReference type="InterPro" id="IPR002227">
    <property type="entry name" value="Tyrosinase_Cu-bd"/>
</dbReference>
<dbReference type="PRINTS" id="PR00092">
    <property type="entry name" value="TYROSINASE"/>
</dbReference>
<evidence type="ECO:0000313" key="15">
    <source>
        <dbReference type="Proteomes" id="UP000799118"/>
    </source>
</evidence>
<feature type="domain" description="Tyrosinase copper-binding" evidence="12">
    <location>
        <begin position="111"/>
        <end position="128"/>
    </location>
</feature>
<keyword evidence="7" id="KW-0503">Monooxygenase</keyword>
<dbReference type="Proteomes" id="UP000799118">
    <property type="component" value="Unassembled WGS sequence"/>
</dbReference>
<gene>
    <name evidence="14" type="ORF">BT96DRAFT_996184</name>
</gene>
<evidence type="ECO:0000313" key="14">
    <source>
        <dbReference type="EMBL" id="KAE9396998.1"/>
    </source>
</evidence>
<dbReference type="Pfam" id="PF00264">
    <property type="entry name" value="Tyrosinase"/>
    <property type="match status" value="1"/>
</dbReference>